<proteinExistence type="inferred from homology"/>
<accession>A0A1A7PLP1</accession>
<feature type="transmembrane region" description="Helical" evidence="7">
    <location>
        <begin position="248"/>
        <end position="266"/>
    </location>
</feature>
<dbReference type="NCBIfam" id="TIGR00786">
    <property type="entry name" value="dctM"/>
    <property type="match status" value="1"/>
</dbReference>
<feature type="transmembrane region" description="Helical" evidence="7">
    <location>
        <begin position="407"/>
        <end position="427"/>
    </location>
</feature>
<feature type="transmembrane region" description="Helical" evidence="7">
    <location>
        <begin position="140"/>
        <end position="164"/>
    </location>
</feature>
<dbReference type="STRING" id="505345.QV06_10835"/>
<evidence type="ECO:0000256" key="3">
    <source>
        <dbReference type="ARBA" id="ARBA00022519"/>
    </source>
</evidence>
<evidence type="ECO:0000313" key="9">
    <source>
        <dbReference type="EMBL" id="OBX02691.1"/>
    </source>
</evidence>
<evidence type="ECO:0000313" key="10">
    <source>
        <dbReference type="Proteomes" id="UP000092626"/>
    </source>
</evidence>
<feature type="domain" description="TRAP C4-dicarboxylate transport system permease DctM subunit" evidence="8">
    <location>
        <begin position="11"/>
        <end position="423"/>
    </location>
</feature>
<dbReference type="InterPro" id="IPR004681">
    <property type="entry name" value="TRAP_DctM"/>
</dbReference>
<dbReference type="GO" id="GO:0005886">
    <property type="term" value="C:plasma membrane"/>
    <property type="evidence" value="ECO:0007669"/>
    <property type="project" value="UniProtKB-SubCell"/>
</dbReference>
<name>A0A1A7PLP1_9PAST</name>
<feature type="transmembrane region" description="Helical" evidence="7">
    <location>
        <begin position="361"/>
        <end position="387"/>
    </location>
</feature>
<sequence length="434" mass="46446">MEAYIAIILFTSFFFLVFIGLPISFAIGIATTLSMIFMFPIDTAISIISQRLANGIDNFALLAIPFFILSGNLMNHGGIAIRLINFAKILIGNKPGSLYHVNVLANMMFGSISGSATASAAAVGGTLVKIQQQEKYNPNISAAVNISSCISGLLIPPSNVLIVYSLTAGGISVGALFVAGYIPGILMGLSVMVVAALLSRNSFKNSKAEKITFHDFLTSFWQALPSLLLVVIVVGGIVIGAFTATEASAIAVLYTFILSVVIYRTISLKQLPALLLESVIMTSVIMLLVGFSVGMSWAMTNADIPFWISESLLSISSDPFTILLLINLILLIVGIFMDMTPAVLIFAPIFLPIVQDLNIDLIHFGIIMAANLCIGLCTPPVGTALFVGCSVGEVKVQNVIKPLLPMYFALFIIVMLITYIPNLSLFLPKFFGLI</sequence>
<dbReference type="Proteomes" id="UP000092626">
    <property type="component" value="Unassembled WGS sequence"/>
</dbReference>
<evidence type="ECO:0000256" key="1">
    <source>
        <dbReference type="ARBA" id="ARBA00004429"/>
    </source>
</evidence>
<feature type="transmembrane region" description="Helical" evidence="7">
    <location>
        <begin position="320"/>
        <end position="349"/>
    </location>
</feature>
<comment type="function">
    <text evidence="7">Part of the tripartite ATP-independent periplasmic (TRAP) transport system.</text>
</comment>
<evidence type="ECO:0000256" key="4">
    <source>
        <dbReference type="ARBA" id="ARBA00022692"/>
    </source>
</evidence>
<organism evidence="9 10">
    <name type="scientific">Gallibacterium genomosp. 3</name>
    <dbReference type="NCBI Taxonomy" id="505345"/>
    <lineage>
        <taxon>Bacteria</taxon>
        <taxon>Pseudomonadati</taxon>
        <taxon>Pseudomonadota</taxon>
        <taxon>Gammaproteobacteria</taxon>
        <taxon>Pasteurellales</taxon>
        <taxon>Pasteurellaceae</taxon>
        <taxon>Gallibacterium</taxon>
    </lineage>
</organism>
<dbReference type="RefSeq" id="WP_065238149.1">
    <property type="nucleotide sequence ID" value="NZ_JTJR01000049.1"/>
</dbReference>
<dbReference type="AlphaFoldDB" id="A0A1A7PLP1"/>
<feature type="transmembrane region" description="Helical" evidence="7">
    <location>
        <begin position="59"/>
        <end position="84"/>
    </location>
</feature>
<dbReference type="PIRSF" id="PIRSF006066">
    <property type="entry name" value="HI0050"/>
    <property type="match status" value="1"/>
</dbReference>
<dbReference type="PANTHER" id="PTHR33362:SF2">
    <property type="entry name" value="TRAP TRANSPORTER LARGE PERMEASE PROTEIN"/>
    <property type="match status" value="1"/>
</dbReference>
<dbReference type="PATRIC" id="fig|505345.6.peg.2205"/>
<keyword evidence="4 7" id="KW-0812">Transmembrane</keyword>
<feature type="transmembrane region" description="Helical" evidence="7">
    <location>
        <begin position="219"/>
        <end position="242"/>
    </location>
</feature>
<evidence type="ECO:0000256" key="2">
    <source>
        <dbReference type="ARBA" id="ARBA00022475"/>
    </source>
</evidence>
<keyword evidence="7" id="KW-0813">Transport</keyword>
<dbReference type="Pfam" id="PF06808">
    <property type="entry name" value="DctM"/>
    <property type="match status" value="1"/>
</dbReference>
<gene>
    <name evidence="9" type="ORF">QV06_10835</name>
</gene>
<feature type="transmembrane region" description="Helical" evidence="7">
    <location>
        <begin position="278"/>
        <end position="300"/>
    </location>
</feature>
<evidence type="ECO:0000256" key="6">
    <source>
        <dbReference type="ARBA" id="ARBA00023136"/>
    </source>
</evidence>
<comment type="caution">
    <text evidence="7">Lacks conserved residue(s) required for the propagation of feature annotation.</text>
</comment>
<evidence type="ECO:0000256" key="7">
    <source>
        <dbReference type="RuleBase" id="RU369079"/>
    </source>
</evidence>
<feature type="transmembrane region" description="Helical" evidence="7">
    <location>
        <begin position="6"/>
        <end position="39"/>
    </location>
</feature>
<reference evidence="9 10" key="1">
    <citation type="submission" date="2014-11" db="EMBL/GenBank/DDBJ databases">
        <title>Pan-genome of Gallibacterium spp.</title>
        <authorList>
            <person name="Kudirkiene E."/>
            <person name="Bojesen A.M."/>
        </authorList>
    </citation>
    <scope>NUCLEOTIDE SEQUENCE [LARGE SCALE GENOMIC DNA]</scope>
    <source>
        <strain evidence="9 10">59/S3/89</strain>
    </source>
</reference>
<comment type="subcellular location">
    <subcellularLocation>
        <location evidence="1 7">Cell inner membrane</location>
        <topology evidence="1 7">Multi-pass membrane protein</topology>
    </subcellularLocation>
</comment>
<comment type="subunit">
    <text evidence="7">The complex comprises the extracytoplasmic solute receptor protein and the two transmembrane proteins.</text>
</comment>
<keyword evidence="5 7" id="KW-1133">Transmembrane helix</keyword>
<feature type="transmembrane region" description="Helical" evidence="7">
    <location>
        <begin position="176"/>
        <end position="198"/>
    </location>
</feature>
<evidence type="ECO:0000259" key="8">
    <source>
        <dbReference type="Pfam" id="PF06808"/>
    </source>
</evidence>
<dbReference type="EMBL" id="JTJR01000049">
    <property type="protein sequence ID" value="OBX02691.1"/>
    <property type="molecule type" value="Genomic_DNA"/>
</dbReference>
<protein>
    <recommendedName>
        <fullName evidence="7">TRAP transporter large permease protein</fullName>
    </recommendedName>
</protein>
<evidence type="ECO:0000256" key="5">
    <source>
        <dbReference type="ARBA" id="ARBA00022989"/>
    </source>
</evidence>
<keyword evidence="6 7" id="KW-0472">Membrane</keyword>
<comment type="caution">
    <text evidence="9">The sequence shown here is derived from an EMBL/GenBank/DDBJ whole genome shotgun (WGS) entry which is preliminary data.</text>
</comment>
<keyword evidence="3 7" id="KW-0997">Cell inner membrane</keyword>
<dbReference type="InterPro" id="IPR010656">
    <property type="entry name" value="DctM"/>
</dbReference>
<keyword evidence="2" id="KW-1003">Cell membrane</keyword>
<dbReference type="PANTHER" id="PTHR33362">
    <property type="entry name" value="SIALIC ACID TRAP TRANSPORTER PERMEASE PROTEIN SIAT-RELATED"/>
    <property type="match status" value="1"/>
</dbReference>
<dbReference type="GO" id="GO:0022857">
    <property type="term" value="F:transmembrane transporter activity"/>
    <property type="evidence" value="ECO:0007669"/>
    <property type="project" value="UniProtKB-UniRule"/>
</dbReference>
<comment type="similarity">
    <text evidence="7">Belongs to the TRAP transporter large permease family.</text>
</comment>